<organism evidence="2 3">
    <name type="scientific">Candidatus Coprenecus stercoravium</name>
    <dbReference type="NCBI Taxonomy" id="2840735"/>
    <lineage>
        <taxon>Bacteria</taxon>
        <taxon>Pseudomonadati</taxon>
        <taxon>Bacteroidota</taxon>
        <taxon>Bacteroidia</taxon>
        <taxon>Bacteroidales</taxon>
        <taxon>Rikenellaceae</taxon>
        <taxon>Rikenellaceae incertae sedis</taxon>
        <taxon>Candidatus Coprenecus</taxon>
    </lineage>
</organism>
<proteinExistence type="predicted"/>
<dbReference type="AlphaFoldDB" id="A0A9D2GPK1"/>
<dbReference type="InterPro" id="IPR005151">
    <property type="entry name" value="Tail-specific_protease"/>
</dbReference>
<accession>A0A9D2GPK1</accession>
<evidence type="ECO:0000259" key="1">
    <source>
        <dbReference type="Pfam" id="PF03572"/>
    </source>
</evidence>
<dbReference type="PANTHER" id="PTHR32060">
    <property type="entry name" value="TAIL-SPECIFIC PROTEASE"/>
    <property type="match status" value="1"/>
</dbReference>
<dbReference type="PANTHER" id="PTHR32060:SF22">
    <property type="entry name" value="CARBOXYL-TERMINAL-PROCESSING PEPTIDASE 3, CHLOROPLASTIC"/>
    <property type="match status" value="1"/>
</dbReference>
<name>A0A9D2GPK1_9BACT</name>
<feature type="domain" description="Tail specific protease" evidence="1">
    <location>
        <begin position="282"/>
        <end position="483"/>
    </location>
</feature>
<dbReference type="GO" id="GO:0004175">
    <property type="term" value="F:endopeptidase activity"/>
    <property type="evidence" value="ECO:0007669"/>
    <property type="project" value="TreeGrafter"/>
</dbReference>
<reference evidence="2" key="1">
    <citation type="journal article" date="2021" name="PeerJ">
        <title>Extensive microbial diversity within the chicken gut microbiome revealed by metagenomics and culture.</title>
        <authorList>
            <person name="Gilroy R."/>
            <person name="Ravi A."/>
            <person name="Getino M."/>
            <person name="Pursley I."/>
            <person name="Horton D.L."/>
            <person name="Alikhan N.F."/>
            <person name="Baker D."/>
            <person name="Gharbi K."/>
            <person name="Hall N."/>
            <person name="Watson M."/>
            <person name="Adriaenssens E.M."/>
            <person name="Foster-Nyarko E."/>
            <person name="Jarju S."/>
            <person name="Secka A."/>
            <person name="Antonio M."/>
            <person name="Oren A."/>
            <person name="Chaudhuri R.R."/>
            <person name="La Ragione R."/>
            <person name="Hildebrand F."/>
            <person name="Pallen M.J."/>
        </authorList>
    </citation>
    <scope>NUCLEOTIDE SEQUENCE</scope>
    <source>
        <strain evidence="2">Gambia16-554</strain>
    </source>
</reference>
<dbReference type="GO" id="GO:0006508">
    <property type="term" value="P:proteolysis"/>
    <property type="evidence" value="ECO:0007669"/>
    <property type="project" value="InterPro"/>
</dbReference>
<dbReference type="GO" id="GO:0008236">
    <property type="term" value="F:serine-type peptidase activity"/>
    <property type="evidence" value="ECO:0007669"/>
    <property type="project" value="InterPro"/>
</dbReference>
<dbReference type="InterPro" id="IPR029045">
    <property type="entry name" value="ClpP/crotonase-like_dom_sf"/>
</dbReference>
<dbReference type="Gene3D" id="3.90.226.10">
    <property type="entry name" value="2-enoyl-CoA Hydratase, Chain A, domain 1"/>
    <property type="match status" value="1"/>
</dbReference>
<dbReference type="Pfam" id="PF03572">
    <property type="entry name" value="Peptidase_S41"/>
    <property type="match status" value="1"/>
</dbReference>
<comment type="caution">
    <text evidence="2">The sequence shown here is derived from an EMBL/GenBank/DDBJ whole genome shotgun (WGS) entry which is preliminary data.</text>
</comment>
<feature type="non-terminal residue" evidence="2">
    <location>
        <position position="1"/>
    </location>
</feature>
<dbReference type="Proteomes" id="UP000824115">
    <property type="component" value="Unassembled WGS sequence"/>
</dbReference>
<reference evidence="2" key="2">
    <citation type="submission" date="2021-04" db="EMBL/GenBank/DDBJ databases">
        <authorList>
            <person name="Gilroy R."/>
        </authorList>
    </citation>
    <scope>NUCLEOTIDE SEQUENCE</scope>
    <source>
        <strain evidence="2">Gambia16-554</strain>
    </source>
</reference>
<dbReference type="EMBL" id="DXAW01000011">
    <property type="protein sequence ID" value="HIZ84929.1"/>
    <property type="molecule type" value="Genomic_DNA"/>
</dbReference>
<evidence type="ECO:0000313" key="3">
    <source>
        <dbReference type="Proteomes" id="UP000824115"/>
    </source>
</evidence>
<gene>
    <name evidence="2" type="ORF">IAC04_00335</name>
</gene>
<protein>
    <recommendedName>
        <fullName evidence="1">Tail specific protease domain-containing protein</fullName>
    </recommendedName>
</protein>
<dbReference type="SUPFAM" id="SSF52096">
    <property type="entry name" value="ClpP/crotonase"/>
    <property type="match status" value="1"/>
</dbReference>
<evidence type="ECO:0000313" key="2">
    <source>
        <dbReference type="EMBL" id="HIZ84929.1"/>
    </source>
</evidence>
<sequence length="510" mass="57222">EEGEIIGKVGYAYHKIDRPHIILSVTGSTGRPDDPMEPFGIPTTFLDPEEMATPEFLTEEQAVEDISVLLDAYRELFPSMDEIVTPLQFETFRSEALEAVRGGISYSDLYDIVYSSITSRLMHDSHIRIRTPNPRVDVAAQKYVPNIIHGILGDTVFVRHASERYREHVGKRIVSIDGMRSEEICRRSRDMVSGYDGDNQSVVNRQLLVKYWYLYGGVDAPRTVEVVLEDGTVIEDEWVRQEESGAYYPLMTKSAAQYKRMAESASGKYSFGMLDDNTVLFRLGSFDLTDVDLESIADSLVRYQDVPNMIIDVRYNAGGEVAAVRKVASYLLGEPSVNTGSYRMVNDTVFSSLRYSVNYSERAVFSGYERVDGRSGFYSYDDCGIITPDTCVNYKGRLYILTDETSNSAATLFPSILSRNHRAVTVGRETGSGYHYMTGYDFARIMLPNSRIMVQIPIVKCVLDDAVTERYPAGRGLLPDYEVPLTYEEVYTGTVDPVLSKALSIIASGQ</sequence>